<feature type="domain" description="Protein kinase" evidence="7">
    <location>
        <begin position="48"/>
        <end position="310"/>
    </location>
</feature>
<dbReference type="InterPro" id="IPR008271">
    <property type="entry name" value="Ser/Thr_kinase_AS"/>
</dbReference>
<dbReference type="InterPro" id="IPR011009">
    <property type="entry name" value="Kinase-like_dom_sf"/>
</dbReference>
<evidence type="ECO:0000256" key="2">
    <source>
        <dbReference type="ARBA" id="ARBA00022741"/>
    </source>
</evidence>
<dbReference type="GO" id="GO:0004674">
    <property type="term" value="F:protein serine/threonine kinase activity"/>
    <property type="evidence" value="ECO:0007669"/>
    <property type="project" value="UniProtKB-KW"/>
</dbReference>
<evidence type="ECO:0000256" key="6">
    <source>
        <dbReference type="SAM" id="MobiDB-lite"/>
    </source>
</evidence>
<dbReference type="InterPro" id="IPR017441">
    <property type="entry name" value="Protein_kinase_ATP_BS"/>
</dbReference>
<organism evidence="8 9">
    <name type="scientific">Corallococcus carmarthensis</name>
    <dbReference type="NCBI Taxonomy" id="2316728"/>
    <lineage>
        <taxon>Bacteria</taxon>
        <taxon>Pseudomonadati</taxon>
        <taxon>Myxococcota</taxon>
        <taxon>Myxococcia</taxon>
        <taxon>Myxococcales</taxon>
        <taxon>Cystobacterineae</taxon>
        <taxon>Myxococcaceae</taxon>
        <taxon>Corallococcus</taxon>
    </lineage>
</organism>
<reference evidence="9" key="1">
    <citation type="submission" date="2018-09" db="EMBL/GenBank/DDBJ databases">
        <authorList>
            <person name="Livingstone P.G."/>
            <person name="Whitworth D.E."/>
        </authorList>
    </citation>
    <scope>NUCLEOTIDE SEQUENCE [LARGE SCALE GENOMIC DNA]</scope>
    <source>
        <strain evidence="9">CA043D</strain>
    </source>
</reference>
<dbReference type="PROSITE" id="PS00108">
    <property type="entry name" value="PROTEIN_KINASE_ST"/>
    <property type="match status" value="1"/>
</dbReference>
<feature type="compositionally biased region" description="Pro residues" evidence="6">
    <location>
        <begin position="426"/>
        <end position="443"/>
    </location>
</feature>
<feature type="compositionally biased region" description="Polar residues" evidence="6">
    <location>
        <begin position="478"/>
        <end position="503"/>
    </location>
</feature>
<comment type="caution">
    <text evidence="8">The sequence shown here is derived from an EMBL/GenBank/DDBJ whole genome shotgun (WGS) entry which is preliminary data.</text>
</comment>
<dbReference type="Gene3D" id="1.10.510.10">
    <property type="entry name" value="Transferase(Phosphotransferase) domain 1"/>
    <property type="match status" value="1"/>
</dbReference>
<accession>A0A3A8K8T5</accession>
<dbReference type="SUPFAM" id="SSF56112">
    <property type="entry name" value="Protein kinase-like (PK-like)"/>
    <property type="match status" value="1"/>
</dbReference>
<dbReference type="PROSITE" id="PS50011">
    <property type="entry name" value="PROTEIN_KINASE_DOM"/>
    <property type="match status" value="1"/>
</dbReference>
<feature type="compositionally biased region" description="Basic and acidic residues" evidence="6">
    <location>
        <begin position="448"/>
        <end position="477"/>
    </location>
</feature>
<feature type="binding site" evidence="5">
    <location>
        <position position="77"/>
    </location>
    <ligand>
        <name>ATP</name>
        <dbReference type="ChEBI" id="CHEBI:30616"/>
    </ligand>
</feature>
<protein>
    <submittedName>
        <fullName evidence="8">Serine/threonine protein kinase</fullName>
    </submittedName>
</protein>
<keyword evidence="2 5" id="KW-0547">Nucleotide-binding</keyword>
<dbReference type="AlphaFoldDB" id="A0A3A8K8T5"/>
<dbReference type="Pfam" id="PF00069">
    <property type="entry name" value="Pkinase"/>
    <property type="match status" value="1"/>
</dbReference>
<keyword evidence="4 5" id="KW-0067">ATP-binding</keyword>
<dbReference type="EMBL" id="RAWE01000149">
    <property type="protein sequence ID" value="RKG98203.1"/>
    <property type="molecule type" value="Genomic_DNA"/>
</dbReference>
<dbReference type="PANTHER" id="PTHR43289:SF6">
    <property type="entry name" value="SERINE_THREONINE-PROTEIN KINASE NEKL-3"/>
    <property type="match status" value="1"/>
</dbReference>
<dbReference type="RefSeq" id="WP_120606039.1">
    <property type="nucleotide sequence ID" value="NZ_RAWE01000149.1"/>
</dbReference>
<keyword evidence="1" id="KW-0808">Transferase</keyword>
<feature type="region of interest" description="Disordered" evidence="6">
    <location>
        <begin position="417"/>
        <end position="520"/>
    </location>
</feature>
<evidence type="ECO:0000259" key="7">
    <source>
        <dbReference type="PROSITE" id="PS50011"/>
    </source>
</evidence>
<evidence type="ECO:0000256" key="4">
    <source>
        <dbReference type="ARBA" id="ARBA00022840"/>
    </source>
</evidence>
<dbReference type="PANTHER" id="PTHR43289">
    <property type="entry name" value="MITOGEN-ACTIVATED PROTEIN KINASE KINASE KINASE 20-RELATED"/>
    <property type="match status" value="1"/>
</dbReference>
<dbReference type="CDD" id="cd14014">
    <property type="entry name" value="STKc_PknB_like"/>
    <property type="match status" value="1"/>
</dbReference>
<dbReference type="PROSITE" id="PS00107">
    <property type="entry name" value="PROTEIN_KINASE_ATP"/>
    <property type="match status" value="1"/>
</dbReference>
<dbReference type="InterPro" id="IPR000719">
    <property type="entry name" value="Prot_kinase_dom"/>
</dbReference>
<name>A0A3A8K8T5_9BACT</name>
<evidence type="ECO:0000256" key="1">
    <source>
        <dbReference type="ARBA" id="ARBA00022679"/>
    </source>
</evidence>
<dbReference type="OrthoDB" id="9801841at2"/>
<keyword evidence="3 8" id="KW-0418">Kinase</keyword>
<gene>
    <name evidence="8" type="ORF">D7X32_30260</name>
</gene>
<evidence type="ECO:0000313" key="9">
    <source>
        <dbReference type="Proteomes" id="UP000268313"/>
    </source>
</evidence>
<keyword evidence="8" id="KW-0723">Serine/threonine-protein kinase</keyword>
<dbReference type="SMART" id="SM00220">
    <property type="entry name" value="S_TKc"/>
    <property type="match status" value="1"/>
</dbReference>
<evidence type="ECO:0000256" key="3">
    <source>
        <dbReference type="ARBA" id="ARBA00022777"/>
    </source>
</evidence>
<dbReference type="Gene3D" id="3.30.200.20">
    <property type="entry name" value="Phosphorylase Kinase, domain 1"/>
    <property type="match status" value="1"/>
</dbReference>
<sequence>MFRSLAGLPMKNHRPSIPEGATISMRKTAPADIVTIRDPLLFSQIGDFTVEERIGAGGMGVVYRATHSLIGKQAAIKVLRAELLAPRLHERLLVEARAVNAIRHPGIIDIFGFGTLPDGRPYVVMELLEGRPLSEMLHNRTRLDVPTVLWMLDQMLSALGAAHRAGVVHRDLKPANVFVVEAPNAVPTIKLVDFGIAKLLESKESPTSIDGSVLGTPEFMAPEQIRGDTVGPTTDLYSLGVMAFQMLTGVRPFKGDPVQVLFAHVDQVPPVPSSRVGGIPPELDTLVLQLLAKDPALRPPSAEAVQQQLLRVPLEPQSQTLAKPLGPKPRASAQRSVPAQMTAMAHVPTRSPVPAAHAEARGSETLLALWRTPNRGWMLGGAVLLMVLGSGAWWLIHPAAHVDVVPVQITPESNVVAVGGTEPTTHPEPPGPVPPTVPTPSEPVTPSKKVEVDSPGPKDRRTPSQPHPKEGRGKSEPSSRLTPNSQSEVSLESSGGSQAVSTETEFRESDVPPSGVAPSLSPVLPASAPIAPSAHAVSRGAPLELPQGTSSQQRLAKRLNELYEILYSRSPDGNPPLDLLEGLAKHFQAAARATTALEADRVREDVERWVDGVMRRSASVTVASTLIKPANTPTPRLPFSGPRPTPRRTTAAEDQLAKRLEQYDQELQRRTEGAGSAVDLKWQLWKFHERASQELTADERATLFIEMYKWEEQLKTLYPR</sequence>
<dbReference type="Proteomes" id="UP000268313">
    <property type="component" value="Unassembled WGS sequence"/>
</dbReference>
<evidence type="ECO:0000256" key="5">
    <source>
        <dbReference type="PROSITE-ProRule" id="PRU10141"/>
    </source>
</evidence>
<feature type="region of interest" description="Disordered" evidence="6">
    <location>
        <begin position="629"/>
        <end position="650"/>
    </location>
</feature>
<proteinExistence type="predicted"/>
<keyword evidence="9" id="KW-1185">Reference proteome</keyword>
<dbReference type="GO" id="GO:0005524">
    <property type="term" value="F:ATP binding"/>
    <property type="evidence" value="ECO:0007669"/>
    <property type="project" value="UniProtKB-UniRule"/>
</dbReference>
<evidence type="ECO:0000313" key="8">
    <source>
        <dbReference type="EMBL" id="RKG98203.1"/>
    </source>
</evidence>